<evidence type="ECO:0000313" key="4">
    <source>
        <dbReference type="Proteomes" id="UP000189627"/>
    </source>
</evidence>
<evidence type="ECO:0000259" key="2">
    <source>
        <dbReference type="Pfam" id="PF22607"/>
    </source>
</evidence>
<gene>
    <name evidence="3" type="ORF">BJN34_29085</name>
</gene>
<organism evidence="3 4">
    <name type="scientific">Cupriavidus necator</name>
    <name type="common">Alcaligenes eutrophus</name>
    <name type="synonym">Ralstonia eutropha</name>
    <dbReference type="NCBI Taxonomy" id="106590"/>
    <lineage>
        <taxon>Bacteria</taxon>
        <taxon>Pseudomonadati</taxon>
        <taxon>Pseudomonadota</taxon>
        <taxon>Betaproteobacteria</taxon>
        <taxon>Burkholderiales</taxon>
        <taxon>Burkholderiaceae</taxon>
        <taxon>Cupriavidus</taxon>
    </lineage>
</organism>
<name>A0A1U9V0N1_CUPNE</name>
<accession>A0A1U9V0N1</accession>
<evidence type="ECO:0000259" key="1">
    <source>
        <dbReference type="Pfam" id="PF01494"/>
    </source>
</evidence>
<dbReference type="PRINTS" id="PR00420">
    <property type="entry name" value="RNGMNOXGNASE"/>
</dbReference>
<sequence length="388" mass="41888">MPPVAGARPASAGPGKALVVGGSLGGLFAATALRAVGWEVEVFERSPSNLTSRGGGIVLQPEVIRAFSFAGNEPGGALGVRSHDRLYLGRSGDVRHREHVPQTQTSWNTLYSALLKSFPMERYHRDARLTGVEQDDHGVTATLSDGRRVHGDLLIGADGANSTVRKLMLPDVSPTYAGYVVWRGLIEEHQLPDAARPLLYENFVFQQEPESLMLQYMVPGADGSTTPGQRRFNWLWYLKAAPGAELDRVLTDRDGKRRSHSVPPGSLAVGQDGWIRRMGAAHANPAFQALIENTEDIFVQQILDLQVPRMRFGRVLLTGDAAFIPRPHTAGSTAKAAADAVSLARAVAGAQDLDGALASWQQDRLAQGMQMTQWGIGMGNRIMGIGQS</sequence>
<dbReference type="Proteomes" id="UP000189627">
    <property type="component" value="Chromosome 2"/>
</dbReference>
<dbReference type="EMBL" id="CP017758">
    <property type="protein sequence ID" value="AQV97925.1"/>
    <property type="molecule type" value="Genomic_DNA"/>
</dbReference>
<dbReference type="AlphaFoldDB" id="A0A1U9V0N1"/>
<evidence type="ECO:0000313" key="3">
    <source>
        <dbReference type="EMBL" id="AQV97925.1"/>
    </source>
</evidence>
<dbReference type="InterPro" id="IPR054707">
    <property type="entry name" value="DhpH_subs-bd"/>
</dbReference>
<dbReference type="Pfam" id="PF01494">
    <property type="entry name" value="FAD_binding_3"/>
    <property type="match status" value="1"/>
</dbReference>
<dbReference type="InterPro" id="IPR036188">
    <property type="entry name" value="FAD/NAD-bd_sf"/>
</dbReference>
<dbReference type="GO" id="GO:0071949">
    <property type="term" value="F:FAD binding"/>
    <property type="evidence" value="ECO:0007669"/>
    <property type="project" value="InterPro"/>
</dbReference>
<feature type="domain" description="2,6-dihydroxypyridine 3-monooxygenase substrate binding" evidence="2">
    <location>
        <begin position="176"/>
        <end position="304"/>
    </location>
</feature>
<dbReference type="NCBIfam" id="NF005566">
    <property type="entry name" value="PRK07236.1"/>
    <property type="match status" value="1"/>
</dbReference>
<protein>
    <submittedName>
        <fullName evidence="3">Uncharacterized protein</fullName>
    </submittedName>
</protein>
<dbReference type="Gene3D" id="3.50.50.60">
    <property type="entry name" value="FAD/NAD(P)-binding domain"/>
    <property type="match status" value="2"/>
</dbReference>
<reference evidence="4" key="1">
    <citation type="submission" date="2017-02" db="EMBL/GenBank/DDBJ databases">
        <title>Complete genome sequence of Cupriavidus necator strain NH9, a 3-chlorobenzoate degrader.</title>
        <authorList>
            <person name="Moriuchi R."/>
            <person name="Dohra H."/>
            <person name="Ogawa N."/>
        </authorList>
    </citation>
    <scope>NUCLEOTIDE SEQUENCE [LARGE SCALE GENOMIC DNA]</scope>
    <source>
        <strain evidence="4">NH9</strain>
    </source>
</reference>
<dbReference type="InterPro" id="IPR053212">
    <property type="entry name" value="DHP_3-monooxygenase"/>
</dbReference>
<dbReference type="PANTHER" id="PTHR47469">
    <property type="entry name" value="MONOOXYGENASE-LIKE"/>
    <property type="match status" value="1"/>
</dbReference>
<dbReference type="InterPro" id="IPR002938">
    <property type="entry name" value="FAD-bd"/>
</dbReference>
<dbReference type="PANTHER" id="PTHR47469:SF2">
    <property type="entry name" value="OS06G0597600 PROTEIN"/>
    <property type="match status" value="1"/>
</dbReference>
<dbReference type="KEGG" id="cuh:BJN34_29085"/>
<proteinExistence type="predicted"/>
<dbReference type="SUPFAM" id="SSF54373">
    <property type="entry name" value="FAD-linked reductases, C-terminal domain"/>
    <property type="match status" value="1"/>
</dbReference>
<dbReference type="SUPFAM" id="SSF51905">
    <property type="entry name" value="FAD/NAD(P)-binding domain"/>
    <property type="match status" value="1"/>
</dbReference>
<dbReference type="Pfam" id="PF22607">
    <property type="entry name" value="FAD_binding-like"/>
    <property type="match status" value="1"/>
</dbReference>
<feature type="domain" description="FAD-binding" evidence="1">
    <location>
        <begin position="17"/>
        <end position="171"/>
    </location>
</feature>